<dbReference type="InterPro" id="IPR022236">
    <property type="entry name" value="DUF3761"/>
</dbReference>
<name>A0AAD1HZC1_9MYCO</name>
<evidence type="ECO:0000313" key="3">
    <source>
        <dbReference type="Proteomes" id="UP000467636"/>
    </source>
</evidence>
<proteinExistence type="predicted"/>
<evidence type="ECO:0008006" key="4">
    <source>
        <dbReference type="Google" id="ProtNLM"/>
    </source>
</evidence>
<reference evidence="2 3" key="1">
    <citation type="journal article" date="2019" name="Emerg. Microbes Infect.">
        <title>Comprehensive subspecies identification of 175 nontuberculous mycobacteria species based on 7547 genomic profiles.</title>
        <authorList>
            <person name="Matsumoto Y."/>
            <person name="Kinjo T."/>
            <person name="Motooka D."/>
            <person name="Nabeya D."/>
            <person name="Jung N."/>
            <person name="Uechi K."/>
            <person name="Horii T."/>
            <person name="Iida T."/>
            <person name="Fujita J."/>
            <person name="Nakamura S."/>
        </authorList>
    </citation>
    <scope>NUCLEOTIDE SEQUENCE [LARGE SCALE GENOMIC DNA]</scope>
    <source>
        <strain evidence="2 3">JCM 12143</strain>
    </source>
</reference>
<accession>A0AAD1HZC1</accession>
<evidence type="ECO:0000313" key="2">
    <source>
        <dbReference type="EMBL" id="BBX23370.1"/>
    </source>
</evidence>
<gene>
    <name evidence="2" type="ORF">MTER_27810</name>
</gene>
<sequence length="84" mass="8720">MHPTQRVTVTVTESTTLPAPLMSPPALAPSQTFAPPPATSIEPVAPPTGASAVCRDGSYSFSRHRSGACSNHGGVQRWVNPPAK</sequence>
<feature type="region of interest" description="Disordered" evidence="1">
    <location>
        <begin position="1"/>
        <end position="47"/>
    </location>
</feature>
<evidence type="ECO:0000256" key="1">
    <source>
        <dbReference type="SAM" id="MobiDB-lite"/>
    </source>
</evidence>
<feature type="compositionally biased region" description="Polar residues" evidence="1">
    <location>
        <begin position="1"/>
        <end position="13"/>
    </location>
</feature>
<dbReference type="Proteomes" id="UP000467636">
    <property type="component" value="Chromosome"/>
</dbReference>
<dbReference type="Pfam" id="PF12587">
    <property type="entry name" value="DUF3761"/>
    <property type="match status" value="1"/>
</dbReference>
<keyword evidence="3" id="KW-1185">Reference proteome</keyword>
<feature type="region of interest" description="Disordered" evidence="1">
    <location>
        <begin position="63"/>
        <end position="84"/>
    </location>
</feature>
<dbReference type="EMBL" id="AP022564">
    <property type="protein sequence ID" value="BBX23370.1"/>
    <property type="molecule type" value="Genomic_DNA"/>
</dbReference>
<dbReference type="AlphaFoldDB" id="A0AAD1HZC1"/>
<organism evidence="2 3">
    <name type="scientific">Mycolicibacter terrae</name>
    <dbReference type="NCBI Taxonomy" id="1788"/>
    <lineage>
        <taxon>Bacteria</taxon>
        <taxon>Bacillati</taxon>
        <taxon>Actinomycetota</taxon>
        <taxon>Actinomycetes</taxon>
        <taxon>Mycobacteriales</taxon>
        <taxon>Mycobacteriaceae</taxon>
        <taxon>Mycolicibacter</taxon>
    </lineage>
</organism>
<protein>
    <recommendedName>
        <fullName evidence="4">DUF3761 domain-containing protein</fullName>
    </recommendedName>
</protein>